<dbReference type="InterPro" id="IPR005135">
    <property type="entry name" value="Endo/exonuclease/phosphatase"/>
</dbReference>
<dbReference type="OrthoDB" id="1881450at2759"/>
<evidence type="ECO:0000259" key="1">
    <source>
        <dbReference type="Pfam" id="PF03372"/>
    </source>
</evidence>
<dbReference type="SUPFAM" id="SSF56219">
    <property type="entry name" value="DNase I-like"/>
    <property type="match status" value="1"/>
</dbReference>
<dbReference type="Pfam" id="PF03372">
    <property type="entry name" value="Exo_endo_phos"/>
    <property type="match status" value="1"/>
</dbReference>
<dbReference type="AlphaFoldDB" id="A0A9W7H9Z9"/>
<dbReference type="PANTHER" id="PTHR33710">
    <property type="entry name" value="BNAC02G09200D PROTEIN"/>
    <property type="match status" value="1"/>
</dbReference>
<dbReference type="EMBL" id="BSYR01000010">
    <property type="protein sequence ID" value="GMI73679.1"/>
    <property type="molecule type" value="Genomic_DNA"/>
</dbReference>
<dbReference type="GO" id="GO:0003824">
    <property type="term" value="F:catalytic activity"/>
    <property type="evidence" value="ECO:0007669"/>
    <property type="project" value="InterPro"/>
</dbReference>
<gene>
    <name evidence="2" type="ORF">HRI_001037200</name>
</gene>
<dbReference type="InterPro" id="IPR036691">
    <property type="entry name" value="Endo/exonu/phosph_ase_sf"/>
</dbReference>
<dbReference type="PANTHER" id="PTHR33710:SF64">
    <property type="entry name" value="ENDONUCLEASE_EXONUCLEASE_PHOSPHATASE DOMAIN-CONTAINING PROTEIN"/>
    <property type="match status" value="1"/>
</dbReference>
<name>A0A9W7H9Z9_HIBTR</name>
<comment type="caution">
    <text evidence="2">The sequence shown here is derived from an EMBL/GenBank/DDBJ whole genome shotgun (WGS) entry which is preliminary data.</text>
</comment>
<evidence type="ECO:0000313" key="2">
    <source>
        <dbReference type="EMBL" id="GMI73679.1"/>
    </source>
</evidence>
<reference evidence="2" key="1">
    <citation type="submission" date="2023-05" db="EMBL/GenBank/DDBJ databases">
        <title>Genome and transcriptome analyses reveal genes involved in the formation of fine ridges on petal epidermal cells in Hibiscus trionum.</title>
        <authorList>
            <person name="Koshimizu S."/>
            <person name="Masuda S."/>
            <person name="Ishii T."/>
            <person name="Shirasu K."/>
            <person name="Hoshino A."/>
            <person name="Arita M."/>
        </authorList>
    </citation>
    <scope>NUCLEOTIDE SEQUENCE</scope>
    <source>
        <strain evidence="2">Hamamatsu line</strain>
    </source>
</reference>
<sequence>MQNLSILTWNVRGLGSSERIRMVRNLIKEKKPKLIFLQETKLANFTPATLRRLGCSKDMSSVFAPALGSAGGLLVAWESDFILNPSHIVTNRYIAVFGNLAQLSCKIGFLNIYGPSIDTEKQSFFEDLKSFMVGQEVIWCLGGDFNVFLNMEEKSGRSWNCSNMELFRSFIQDTALVDLPLKGGKYTWSSNRDPPTLVRLDRFLISSALLSVAPSLVQSLLPKSLSDHNGILLEVDRINWGPKPFKLFNYQMEENGFDDIISRVVARCKPGSNKGGIASILKLSKQAIKQWSRTEKCCSKSKLKEVEGQISSIEAAVQQGSGAPIDYDLLANLRIQLQELLRKEESVWIQNSRVKWFIEGDRNTKFFHLVASNRRRKNQIHSVKIGDESISDPTRINEGIFQHFSELYKKGDTLKVEDFNVDFATLSEDQSELL</sequence>
<dbReference type="Gene3D" id="3.60.10.10">
    <property type="entry name" value="Endonuclease/exonuclease/phosphatase"/>
    <property type="match status" value="1"/>
</dbReference>
<evidence type="ECO:0000313" key="3">
    <source>
        <dbReference type="Proteomes" id="UP001165190"/>
    </source>
</evidence>
<proteinExistence type="predicted"/>
<keyword evidence="3" id="KW-1185">Reference proteome</keyword>
<dbReference type="Proteomes" id="UP001165190">
    <property type="component" value="Unassembled WGS sequence"/>
</dbReference>
<accession>A0A9W7H9Z9</accession>
<protein>
    <recommendedName>
        <fullName evidence="1">Endonuclease/exonuclease/phosphatase domain-containing protein</fullName>
    </recommendedName>
</protein>
<organism evidence="2 3">
    <name type="scientific">Hibiscus trionum</name>
    <name type="common">Flower of an hour</name>
    <dbReference type="NCBI Taxonomy" id="183268"/>
    <lineage>
        <taxon>Eukaryota</taxon>
        <taxon>Viridiplantae</taxon>
        <taxon>Streptophyta</taxon>
        <taxon>Embryophyta</taxon>
        <taxon>Tracheophyta</taxon>
        <taxon>Spermatophyta</taxon>
        <taxon>Magnoliopsida</taxon>
        <taxon>eudicotyledons</taxon>
        <taxon>Gunneridae</taxon>
        <taxon>Pentapetalae</taxon>
        <taxon>rosids</taxon>
        <taxon>malvids</taxon>
        <taxon>Malvales</taxon>
        <taxon>Malvaceae</taxon>
        <taxon>Malvoideae</taxon>
        <taxon>Hibiscus</taxon>
    </lineage>
</organism>
<feature type="domain" description="Endonuclease/exonuclease/phosphatase" evidence="1">
    <location>
        <begin position="7"/>
        <end position="228"/>
    </location>
</feature>